<gene>
    <name evidence="2" type="ORF">EDD68_11267</name>
</gene>
<evidence type="ECO:0000313" key="2">
    <source>
        <dbReference type="EMBL" id="TCT20939.1"/>
    </source>
</evidence>
<dbReference type="RefSeq" id="WP_132372004.1">
    <property type="nucleotide sequence ID" value="NZ_SMAN01000012.1"/>
</dbReference>
<protein>
    <submittedName>
        <fullName evidence="2">Uncharacterized protein</fullName>
    </submittedName>
</protein>
<reference evidence="2 3" key="1">
    <citation type="submission" date="2019-03" db="EMBL/GenBank/DDBJ databases">
        <title>Genomic Encyclopedia of Type Strains, Phase IV (KMG-IV): sequencing the most valuable type-strain genomes for metagenomic binning, comparative biology and taxonomic classification.</title>
        <authorList>
            <person name="Goeker M."/>
        </authorList>
    </citation>
    <scope>NUCLEOTIDE SEQUENCE [LARGE SCALE GENOMIC DNA]</scope>
    <source>
        <strain evidence="2 3">DSM 25894</strain>
    </source>
</reference>
<feature type="transmembrane region" description="Helical" evidence="1">
    <location>
        <begin position="105"/>
        <end position="124"/>
    </location>
</feature>
<feature type="transmembrane region" description="Helical" evidence="1">
    <location>
        <begin position="131"/>
        <end position="147"/>
    </location>
</feature>
<accession>A0A4R3N2N8</accession>
<dbReference type="Pfam" id="PF22765">
    <property type="entry name" value="DUF7010"/>
    <property type="match status" value="1"/>
</dbReference>
<feature type="transmembrane region" description="Helical" evidence="1">
    <location>
        <begin position="20"/>
        <end position="39"/>
    </location>
</feature>
<feature type="transmembrane region" description="Helical" evidence="1">
    <location>
        <begin position="153"/>
        <end position="171"/>
    </location>
</feature>
<name>A0A4R3N2N8_9BACI</name>
<dbReference type="Proteomes" id="UP000294650">
    <property type="component" value="Unassembled WGS sequence"/>
</dbReference>
<feature type="transmembrane region" description="Helical" evidence="1">
    <location>
        <begin position="78"/>
        <end position="99"/>
    </location>
</feature>
<keyword evidence="1" id="KW-1133">Transmembrane helix</keyword>
<evidence type="ECO:0000313" key="3">
    <source>
        <dbReference type="Proteomes" id="UP000294650"/>
    </source>
</evidence>
<keyword evidence="1" id="KW-0812">Transmembrane</keyword>
<organism evidence="2 3">
    <name type="scientific">Melghiribacillus thermohalophilus</name>
    <dbReference type="NCBI Taxonomy" id="1324956"/>
    <lineage>
        <taxon>Bacteria</taxon>
        <taxon>Bacillati</taxon>
        <taxon>Bacillota</taxon>
        <taxon>Bacilli</taxon>
        <taxon>Bacillales</taxon>
        <taxon>Bacillaceae</taxon>
        <taxon>Melghiribacillus</taxon>
    </lineage>
</organism>
<dbReference type="OrthoDB" id="3242785at2"/>
<keyword evidence="3" id="KW-1185">Reference proteome</keyword>
<sequence>MNITELRNQLSVRGKNGIPFLISGSFIWMMITVILLQPLDMFDKNIVTLFLTGLTFPVAVLISKLMKSDWRMNDPLGMLGFYLNMAQFLYFPFLIWALYKSPEHMIWFFAIITGAHLFPFGWFYKARAYDMMAPIMVGVITVTGWNIHEKNLWILSTMMAVLILVLVAFLYRDYLKKVPKSV</sequence>
<evidence type="ECO:0000256" key="1">
    <source>
        <dbReference type="SAM" id="Phobius"/>
    </source>
</evidence>
<keyword evidence="1" id="KW-0472">Membrane</keyword>
<comment type="caution">
    <text evidence="2">The sequence shown here is derived from an EMBL/GenBank/DDBJ whole genome shotgun (WGS) entry which is preliminary data.</text>
</comment>
<proteinExistence type="predicted"/>
<dbReference type="AlphaFoldDB" id="A0A4R3N2N8"/>
<feature type="transmembrane region" description="Helical" evidence="1">
    <location>
        <begin position="45"/>
        <end position="66"/>
    </location>
</feature>
<dbReference type="EMBL" id="SMAN01000012">
    <property type="protein sequence ID" value="TCT20939.1"/>
    <property type="molecule type" value="Genomic_DNA"/>
</dbReference>
<dbReference type="InterPro" id="IPR053824">
    <property type="entry name" value="DUF7010"/>
</dbReference>